<dbReference type="PROSITE" id="PS00678">
    <property type="entry name" value="WD_REPEATS_1"/>
    <property type="match status" value="1"/>
</dbReference>
<evidence type="ECO:0008006" key="7">
    <source>
        <dbReference type="Google" id="ProtNLM"/>
    </source>
</evidence>
<name>A0ABQ7KDH4_9FUNG</name>
<evidence type="ECO:0000256" key="2">
    <source>
        <dbReference type="ARBA" id="ARBA00022737"/>
    </source>
</evidence>
<feature type="compositionally biased region" description="Polar residues" evidence="4">
    <location>
        <begin position="172"/>
        <end position="194"/>
    </location>
</feature>
<proteinExistence type="predicted"/>
<gene>
    <name evidence="5" type="ORF">BGZ96_008243</name>
</gene>
<keyword evidence="6" id="KW-1185">Reference proteome</keyword>
<sequence>MSRSQEFDVSDVQYNDDSTPEEQDWKALYQMTSNWYRGRAKGYCPLMLPSLTTLAAATRALSDRSGLGLGLNSGSHLGTKASSGPGTDTKTGAEEADIQPSSCTPAQVAIQKLLKKRKPVAVIGLQHEGSSLTAVSLTKVYVEAGADEKAAELSRVQLLRSNPHYREKKTPLRSSSTDQLNSADGTSTASTSNAKPPHPNIMIQDPRRHENVSFAIRTTPPPPATTTEDIGVGESEVTTGLEANHQDSLTSSASPQQTSGQPTLNDLANDILCHYSSPLHSFLVTGHMDGIVRLWDLSIQEPDGQCIRYWQTGPRRRVLCVGMNSKVVVCGNVDSTICVWDIHPSPGSSSSTHGTIHTASYMTSRAPHGLDDWISGIEHICVGDSLVACSTEFSGSVLVFSLGTGARVFEIPGLYQPSKMCMTDFFLLTGGRGAWNQDNSINLDRIIITINNNNINITYKEGLVFKDTMRMMRM</sequence>
<keyword evidence="2" id="KW-0677">Repeat</keyword>
<dbReference type="InterPro" id="IPR036322">
    <property type="entry name" value="WD40_repeat_dom_sf"/>
</dbReference>
<evidence type="ECO:0000256" key="3">
    <source>
        <dbReference type="PROSITE-ProRule" id="PRU00221"/>
    </source>
</evidence>
<reference evidence="5 6" key="1">
    <citation type="journal article" date="2020" name="Fungal Divers.">
        <title>Resolving the Mortierellaceae phylogeny through synthesis of multi-gene phylogenetics and phylogenomics.</title>
        <authorList>
            <person name="Vandepol N."/>
            <person name="Liber J."/>
            <person name="Desiro A."/>
            <person name="Na H."/>
            <person name="Kennedy M."/>
            <person name="Barry K."/>
            <person name="Grigoriev I.V."/>
            <person name="Miller A.N."/>
            <person name="O'Donnell K."/>
            <person name="Stajich J.E."/>
            <person name="Bonito G."/>
        </authorList>
    </citation>
    <scope>NUCLEOTIDE SEQUENCE [LARGE SCALE GENOMIC DNA]</scope>
    <source>
        <strain evidence="5 6">AD045</strain>
    </source>
</reference>
<keyword evidence="1 3" id="KW-0853">WD repeat</keyword>
<dbReference type="Gene3D" id="2.130.10.10">
    <property type="entry name" value="YVTN repeat-like/Quinoprotein amine dehydrogenase"/>
    <property type="match status" value="1"/>
</dbReference>
<organism evidence="5 6">
    <name type="scientific">Linnemannia gamsii</name>
    <dbReference type="NCBI Taxonomy" id="64522"/>
    <lineage>
        <taxon>Eukaryota</taxon>
        <taxon>Fungi</taxon>
        <taxon>Fungi incertae sedis</taxon>
        <taxon>Mucoromycota</taxon>
        <taxon>Mortierellomycotina</taxon>
        <taxon>Mortierellomycetes</taxon>
        <taxon>Mortierellales</taxon>
        <taxon>Mortierellaceae</taxon>
        <taxon>Linnemannia</taxon>
    </lineage>
</organism>
<evidence type="ECO:0000313" key="5">
    <source>
        <dbReference type="EMBL" id="KAG0296888.1"/>
    </source>
</evidence>
<dbReference type="Pfam" id="PF00400">
    <property type="entry name" value="WD40"/>
    <property type="match status" value="2"/>
</dbReference>
<evidence type="ECO:0000256" key="4">
    <source>
        <dbReference type="SAM" id="MobiDB-lite"/>
    </source>
</evidence>
<dbReference type="InterPro" id="IPR019775">
    <property type="entry name" value="WD40_repeat_CS"/>
</dbReference>
<dbReference type="Proteomes" id="UP001194696">
    <property type="component" value="Unassembled WGS sequence"/>
</dbReference>
<feature type="region of interest" description="Disordered" evidence="4">
    <location>
        <begin position="162"/>
        <end position="207"/>
    </location>
</feature>
<feature type="region of interest" description="Disordered" evidence="4">
    <location>
        <begin position="1"/>
        <end position="21"/>
    </location>
</feature>
<comment type="caution">
    <text evidence="5">The sequence shown here is derived from an EMBL/GenBank/DDBJ whole genome shotgun (WGS) entry which is preliminary data.</text>
</comment>
<dbReference type="PROSITE" id="PS50082">
    <property type="entry name" value="WD_REPEATS_2"/>
    <property type="match status" value="1"/>
</dbReference>
<dbReference type="InterPro" id="IPR015943">
    <property type="entry name" value="WD40/YVTN_repeat-like_dom_sf"/>
</dbReference>
<feature type="compositionally biased region" description="Polar residues" evidence="4">
    <location>
        <begin position="80"/>
        <end position="90"/>
    </location>
</feature>
<dbReference type="SUPFAM" id="SSF50978">
    <property type="entry name" value="WD40 repeat-like"/>
    <property type="match status" value="1"/>
</dbReference>
<protein>
    <recommendedName>
        <fullName evidence="7">WD40 repeat-like protein</fullName>
    </recommendedName>
</protein>
<evidence type="ECO:0000256" key="1">
    <source>
        <dbReference type="ARBA" id="ARBA00022574"/>
    </source>
</evidence>
<feature type="region of interest" description="Disordered" evidence="4">
    <location>
        <begin position="72"/>
        <end position="100"/>
    </location>
</feature>
<feature type="repeat" description="WD" evidence="3">
    <location>
        <begin position="277"/>
        <end position="298"/>
    </location>
</feature>
<evidence type="ECO:0000313" key="6">
    <source>
        <dbReference type="Proteomes" id="UP001194696"/>
    </source>
</evidence>
<accession>A0ABQ7KDH4</accession>
<dbReference type="EMBL" id="JAAAIM010000045">
    <property type="protein sequence ID" value="KAG0296888.1"/>
    <property type="molecule type" value="Genomic_DNA"/>
</dbReference>
<dbReference type="InterPro" id="IPR001680">
    <property type="entry name" value="WD40_rpt"/>
</dbReference>
<dbReference type="SMART" id="SM00320">
    <property type="entry name" value="WD40"/>
    <property type="match status" value="2"/>
</dbReference>